<dbReference type="GO" id="GO:0031956">
    <property type="term" value="F:medium-chain fatty acid-CoA ligase activity"/>
    <property type="evidence" value="ECO:0007669"/>
    <property type="project" value="TreeGrafter"/>
</dbReference>
<dbReference type="InterPro" id="IPR045851">
    <property type="entry name" value="AMP-bd_C_sf"/>
</dbReference>
<sequence length="445" mass="50703">MCLSIIDRIATNDGKREFIQSDYEEYSYLEAKEFIDNISEQLLKFGNKGDLVIIKEDSPVKQLMYFLSSWKAGLISVILSPNISKENYKRLINKIDPRIIINGEIKLYKDNRASGLDHGSNLFLCALSSGTTGEEKLIWRSYNTWERAFKHQSEIFNINKGNRLLLNGNFHYTANLNGAIHIFYEGGTLVHTKKQKPMEIMNIINKKNIDAIFMVPALYKILTTSDNIQSLEVKSVVSAGSKLDMNTFSRLKEIFPKAKIVEYYGASELGHISYLNFEDSLQKEGSVGRAFPDVQIIIENEKVWVKSPYIADGFPTKHSAGDLGYLDEDNFLFLTGREGNIINKAGEKIMAEEIEKVIMQHPDVNEAVVIGKAHHLKGEEIMAVISIYEKLNEVELKNEIKMFCKRYLEYTKVPKDIVIINSIPRNENGKIDRRLLKQFGNGSLI</sequence>
<feature type="domain" description="AMP-dependent synthetase/ligase" evidence="3">
    <location>
        <begin position="124"/>
        <end position="302"/>
    </location>
</feature>
<dbReference type="GO" id="GO:0006631">
    <property type="term" value="P:fatty acid metabolic process"/>
    <property type="evidence" value="ECO:0007669"/>
    <property type="project" value="TreeGrafter"/>
</dbReference>
<dbReference type="Pfam" id="PF13193">
    <property type="entry name" value="AMP-binding_C"/>
    <property type="match status" value="1"/>
</dbReference>
<dbReference type="AlphaFoldDB" id="A0A4R2TNY1"/>
<accession>A0A4R2TNY1</accession>
<dbReference type="RefSeq" id="WP_132847718.1">
    <property type="nucleotide sequence ID" value="NZ_CP058648.1"/>
</dbReference>
<protein>
    <submittedName>
        <fullName evidence="5">Long-chain acyl-CoA synthetase</fullName>
    </submittedName>
</protein>
<dbReference type="EMBL" id="SLYC01000005">
    <property type="protein sequence ID" value="TCQ05251.1"/>
    <property type="molecule type" value="Genomic_DNA"/>
</dbReference>
<dbReference type="Gene3D" id="3.30.300.30">
    <property type="match status" value="1"/>
</dbReference>
<feature type="domain" description="AMP-binding enzyme C-terminal" evidence="4">
    <location>
        <begin position="353"/>
        <end position="430"/>
    </location>
</feature>
<keyword evidence="6" id="KW-1185">Reference proteome</keyword>
<keyword evidence="2" id="KW-0436">Ligase</keyword>
<dbReference type="Proteomes" id="UP000295504">
    <property type="component" value="Unassembled WGS sequence"/>
</dbReference>
<dbReference type="InterPro" id="IPR000873">
    <property type="entry name" value="AMP-dep_synth/lig_dom"/>
</dbReference>
<evidence type="ECO:0000259" key="3">
    <source>
        <dbReference type="Pfam" id="PF00501"/>
    </source>
</evidence>
<evidence type="ECO:0000313" key="6">
    <source>
        <dbReference type="Proteomes" id="UP000295504"/>
    </source>
</evidence>
<comment type="similarity">
    <text evidence="1">Belongs to the ATP-dependent AMP-binding enzyme family.</text>
</comment>
<dbReference type="Pfam" id="PF00501">
    <property type="entry name" value="AMP-binding"/>
    <property type="match status" value="1"/>
</dbReference>
<dbReference type="Gene3D" id="3.40.50.12780">
    <property type="entry name" value="N-terminal domain of ligase-like"/>
    <property type="match status" value="1"/>
</dbReference>
<evidence type="ECO:0000256" key="1">
    <source>
        <dbReference type="ARBA" id="ARBA00006432"/>
    </source>
</evidence>
<dbReference type="InterPro" id="IPR025110">
    <property type="entry name" value="AMP-bd_C"/>
</dbReference>
<reference evidence="5 6" key="1">
    <citation type="submission" date="2019-03" db="EMBL/GenBank/DDBJ databases">
        <title>Genomic Encyclopedia of Type Strains, Phase IV (KMG-IV): sequencing the most valuable type-strain genomes for metagenomic binning, comparative biology and taxonomic classification.</title>
        <authorList>
            <person name="Goeker M."/>
        </authorList>
    </citation>
    <scope>NUCLEOTIDE SEQUENCE [LARGE SCALE GENOMIC DNA]</scope>
    <source>
        <strain evidence="5 6">DSM 100013</strain>
    </source>
</reference>
<evidence type="ECO:0000259" key="4">
    <source>
        <dbReference type="Pfam" id="PF13193"/>
    </source>
</evidence>
<dbReference type="InterPro" id="IPR042099">
    <property type="entry name" value="ANL_N_sf"/>
</dbReference>
<dbReference type="PANTHER" id="PTHR43201:SF5">
    <property type="entry name" value="MEDIUM-CHAIN ACYL-COA LIGASE ACSF2, MITOCHONDRIAL"/>
    <property type="match status" value="1"/>
</dbReference>
<proteinExistence type="inferred from homology"/>
<gene>
    <name evidence="5" type="ORF">EDD79_100568</name>
</gene>
<name>A0A4R2TNY1_9FIRM</name>
<dbReference type="PANTHER" id="PTHR43201">
    <property type="entry name" value="ACYL-COA SYNTHETASE"/>
    <property type="match status" value="1"/>
</dbReference>
<dbReference type="SUPFAM" id="SSF56801">
    <property type="entry name" value="Acetyl-CoA synthetase-like"/>
    <property type="match status" value="1"/>
</dbReference>
<comment type="caution">
    <text evidence="5">The sequence shown here is derived from an EMBL/GenBank/DDBJ whole genome shotgun (WGS) entry which is preliminary data.</text>
</comment>
<evidence type="ECO:0000256" key="2">
    <source>
        <dbReference type="ARBA" id="ARBA00022598"/>
    </source>
</evidence>
<organism evidence="5 6">
    <name type="scientific">Serpentinicella alkaliphila</name>
    <dbReference type="NCBI Taxonomy" id="1734049"/>
    <lineage>
        <taxon>Bacteria</taxon>
        <taxon>Bacillati</taxon>
        <taxon>Bacillota</taxon>
        <taxon>Clostridia</taxon>
        <taxon>Peptostreptococcales</taxon>
        <taxon>Natronincolaceae</taxon>
        <taxon>Serpentinicella</taxon>
    </lineage>
</organism>
<evidence type="ECO:0000313" key="5">
    <source>
        <dbReference type="EMBL" id="TCQ05251.1"/>
    </source>
</evidence>
<dbReference type="OrthoDB" id="9757771at2"/>